<protein>
    <submittedName>
        <fullName evidence="2">Retrovirus-related Pol polyprotein from transposon opus</fullName>
    </submittedName>
</protein>
<dbReference type="Proteomes" id="UP000740883">
    <property type="component" value="Unassembled WGS sequence"/>
</dbReference>
<dbReference type="Pfam" id="PF00078">
    <property type="entry name" value="RVT_1"/>
    <property type="match status" value="1"/>
</dbReference>
<dbReference type="InterPro" id="IPR000477">
    <property type="entry name" value="RT_dom"/>
</dbReference>
<name>A0A9P6GUY6_9MICR</name>
<feature type="domain" description="Reverse transcriptase" evidence="1">
    <location>
        <begin position="1"/>
        <end position="98"/>
    </location>
</feature>
<dbReference type="SUPFAM" id="SSF56672">
    <property type="entry name" value="DNA/RNA polymerases"/>
    <property type="match status" value="1"/>
</dbReference>
<evidence type="ECO:0000259" key="1">
    <source>
        <dbReference type="PROSITE" id="PS50878"/>
    </source>
</evidence>
<dbReference type="PANTHER" id="PTHR33064">
    <property type="entry name" value="POL PROTEIN"/>
    <property type="match status" value="1"/>
</dbReference>
<keyword evidence="3" id="KW-1185">Reference proteome</keyword>
<dbReference type="CDD" id="cd01647">
    <property type="entry name" value="RT_LTR"/>
    <property type="match status" value="1"/>
</dbReference>
<sequence length="99" mass="11744">MTNIKELFTLEIIYTKMPQGFKNSSGILQRIIDDILNDILESKYMVYMDDIIVYGKTKEEHDENLNDVLQRLSKNNFKVNSDKMQYKNETVKLLVYMIN</sequence>
<gene>
    <name evidence="2" type="primary">pol_27</name>
    <name evidence="2" type="ORF">NGRA_3314</name>
</gene>
<evidence type="ECO:0000313" key="2">
    <source>
        <dbReference type="EMBL" id="KAF9756152.1"/>
    </source>
</evidence>
<dbReference type="InterPro" id="IPR051320">
    <property type="entry name" value="Viral_Replic_Matur_Polypro"/>
</dbReference>
<organism evidence="2 3">
    <name type="scientific">Nosema granulosis</name>
    <dbReference type="NCBI Taxonomy" id="83296"/>
    <lineage>
        <taxon>Eukaryota</taxon>
        <taxon>Fungi</taxon>
        <taxon>Fungi incertae sedis</taxon>
        <taxon>Microsporidia</taxon>
        <taxon>Nosematidae</taxon>
        <taxon>Nosema</taxon>
    </lineage>
</organism>
<dbReference type="PROSITE" id="PS50878">
    <property type="entry name" value="RT_POL"/>
    <property type="match status" value="1"/>
</dbReference>
<dbReference type="Gene3D" id="3.30.70.270">
    <property type="match status" value="1"/>
</dbReference>
<evidence type="ECO:0000313" key="3">
    <source>
        <dbReference type="Proteomes" id="UP000740883"/>
    </source>
</evidence>
<dbReference type="PANTHER" id="PTHR33064:SF37">
    <property type="entry name" value="RIBONUCLEASE H"/>
    <property type="match status" value="1"/>
</dbReference>
<dbReference type="InterPro" id="IPR043502">
    <property type="entry name" value="DNA/RNA_pol_sf"/>
</dbReference>
<dbReference type="FunFam" id="3.30.70.270:FF:000003">
    <property type="entry name" value="Transposon Ty3-G Gag-Pol polyprotein"/>
    <property type="match status" value="1"/>
</dbReference>
<dbReference type="OrthoDB" id="2194291at2759"/>
<reference evidence="2 3" key="1">
    <citation type="journal article" date="2020" name="Genome Biol. Evol.">
        <title>Comparative genomics of strictly vertically transmitted, feminizing microsporidia endosymbionts of amphipod crustaceans.</title>
        <authorList>
            <person name="Cormier A."/>
            <person name="Chebbi M.A."/>
            <person name="Giraud I."/>
            <person name="Wattier R."/>
            <person name="Teixeira M."/>
            <person name="Gilbert C."/>
            <person name="Rigaud T."/>
            <person name="Cordaux R."/>
        </authorList>
    </citation>
    <scope>NUCLEOTIDE SEQUENCE [LARGE SCALE GENOMIC DNA]</scope>
    <source>
        <strain evidence="2 3">Ou3-Ou53</strain>
    </source>
</reference>
<proteinExistence type="predicted"/>
<dbReference type="InterPro" id="IPR043128">
    <property type="entry name" value="Rev_trsase/Diguanyl_cyclase"/>
</dbReference>
<dbReference type="AlphaFoldDB" id="A0A9P6GUY6"/>
<accession>A0A9P6GUY6</accession>
<comment type="caution">
    <text evidence="2">The sequence shown here is derived from an EMBL/GenBank/DDBJ whole genome shotgun (WGS) entry which is preliminary data.</text>
</comment>
<dbReference type="EMBL" id="SBJO01000811">
    <property type="protein sequence ID" value="KAF9756152.1"/>
    <property type="molecule type" value="Genomic_DNA"/>
</dbReference>